<dbReference type="InterPro" id="IPR016166">
    <property type="entry name" value="FAD-bd_PCMH"/>
</dbReference>
<organism evidence="3 4">
    <name type="scientific">Nocardioides luti</name>
    <dbReference type="NCBI Taxonomy" id="2761101"/>
    <lineage>
        <taxon>Bacteria</taxon>
        <taxon>Bacillati</taxon>
        <taxon>Actinomycetota</taxon>
        <taxon>Actinomycetes</taxon>
        <taxon>Propionibacteriales</taxon>
        <taxon>Nocardioidaceae</taxon>
        <taxon>Nocardioides</taxon>
    </lineage>
</organism>
<dbReference type="PANTHER" id="PTHR43762:SF1">
    <property type="entry name" value="D-ARABINONO-1,4-LACTONE OXIDASE"/>
    <property type="match status" value="1"/>
</dbReference>
<dbReference type="InterPro" id="IPR016169">
    <property type="entry name" value="FAD-bd_PCMH_sub2"/>
</dbReference>
<accession>A0A7X0VBV7</accession>
<dbReference type="InterPro" id="IPR010031">
    <property type="entry name" value="FAD_lactone_oxidase-like"/>
</dbReference>
<dbReference type="GO" id="GO:0016020">
    <property type="term" value="C:membrane"/>
    <property type="evidence" value="ECO:0007669"/>
    <property type="project" value="InterPro"/>
</dbReference>
<dbReference type="InterPro" id="IPR016167">
    <property type="entry name" value="FAD-bd_PCMH_sub1"/>
</dbReference>
<proteinExistence type="predicted"/>
<dbReference type="GO" id="GO:0080049">
    <property type="term" value="F:L-gulono-1,4-lactone dehydrogenase activity"/>
    <property type="evidence" value="ECO:0007669"/>
    <property type="project" value="TreeGrafter"/>
</dbReference>
<dbReference type="Pfam" id="PF04030">
    <property type="entry name" value="ALO"/>
    <property type="match status" value="1"/>
</dbReference>
<dbReference type="GO" id="GO:0071949">
    <property type="term" value="F:FAD binding"/>
    <property type="evidence" value="ECO:0007669"/>
    <property type="project" value="InterPro"/>
</dbReference>
<dbReference type="InterPro" id="IPR016171">
    <property type="entry name" value="Vanillyl_alc_oxidase_C-sub2"/>
</dbReference>
<keyword evidence="1" id="KW-0560">Oxidoreductase</keyword>
<feature type="domain" description="FAD-binding PCMH-type" evidence="2">
    <location>
        <begin position="11"/>
        <end position="174"/>
    </location>
</feature>
<dbReference type="PROSITE" id="PS51387">
    <property type="entry name" value="FAD_PCMH"/>
    <property type="match status" value="1"/>
</dbReference>
<dbReference type="Proteomes" id="UP000523955">
    <property type="component" value="Unassembled WGS sequence"/>
</dbReference>
<dbReference type="InterPro" id="IPR006094">
    <property type="entry name" value="Oxid_FAD_bind_N"/>
</dbReference>
<keyword evidence="4" id="KW-1185">Reference proteome</keyword>
<dbReference type="Gene3D" id="3.30.43.10">
    <property type="entry name" value="Uridine Diphospho-n-acetylenolpyruvylglucosamine Reductase, domain 2"/>
    <property type="match status" value="1"/>
</dbReference>
<dbReference type="PIRSF" id="PIRSF000136">
    <property type="entry name" value="LGO_GLO"/>
    <property type="match status" value="1"/>
</dbReference>
<evidence type="ECO:0000313" key="4">
    <source>
        <dbReference type="Proteomes" id="UP000523955"/>
    </source>
</evidence>
<dbReference type="RefSeq" id="WP_185253844.1">
    <property type="nucleotide sequence ID" value="NZ_JACKXE010000001.1"/>
</dbReference>
<dbReference type="PANTHER" id="PTHR43762">
    <property type="entry name" value="L-GULONOLACTONE OXIDASE"/>
    <property type="match status" value="1"/>
</dbReference>
<reference evidence="3 4" key="1">
    <citation type="submission" date="2020-08" db="EMBL/GenBank/DDBJ databases">
        <authorList>
            <person name="Seo M.-J."/>
        </authorList>
    </citation>
    <scope>NUCLEOTIDE SEQUENCE [LARGE SCALE GENOMIC DNA]</scope>
    <source>
        <strain evidence="3 4">KIGAM211</strain>
    </source>
</reference>
<dbReference type="SUPFAM" id="SSF56176">
    <property type="entry name" value="FAD-binding/transporter-associated domain-like"/>
    <property type="match status" value="1"/>
</dbReference>
<dbReference type="Gene3D" id="3.30.70.2520">
    <property type="match status" value="1"/>
</dbReference>
<dbReference type="Gene3D" id="1.10.45.10">
    <property type="entry name" value="Vanillyl-alcohol Oxidase, Chain A, domain 4"/>
    <property type="match status" value="1"/>
</dbReference>
<dbReference type="InterPro" id="IPR007173">
    <property type="entry name" value="ALO_C"/>
</dbReference>
<evidence type="ECO:0000259" key="2">
    <source>
        <dbReference type="PROSITE" id="PS51387"/>
    </source>
</evidence>
<evidence type="ECO:0000313" key="3">
    <source>
        <dbReference type="EMBL" id="MBB6628830.1"/>
    </source>
</evidence>
<gene>
    <name evidence="3" type="ORF">H5V45_15995</name>
</gene>
<dbReference type="EMBL" id="JACKXE010000001">
    <property type="protein sequence ID" value="MBB6628830.1"/>
    <property type="molecule type" value="Genomic_DNA"/>
</dbReference>
<dbReference type="AlphaFoldDB" id="A0A7X0VBV7"/>
<dbReference type="InterPro" id="IPR036318">
    <property type="entry name" value="FAD-bd_PCMH-like_sf"/>
</dbReference>
<dbReference type="Gene3D" id="3.30.70.2530">
    <property type="match status" value="1"/>
</dbReference>
<dbReference type="Pfam" id="PF01565">
    <property type="entry name" value="FAD_binding_4"/>
    <property type="match status" value="1"/>
</dbReference>
<evidence type="ECO:0000256" key="1">
    <source>
        <dbReference type="ARBA" id="ARBA00023002"/>
    </source>
</evidence>
<comment type="caution">
    <text evidence="3">The sequence shown here is derived from an EMBL/GenBank/DDBJ whole genome shotgun (WGS) entry which is preliminary data.</text>
</comment>
<dbReference type="GO" id="GO:0003885">
    <property type="term" value="F:D-arabinono-1,4-lactone oxidase activity"/>
    <property type="evidence" value="ECO:0007669"/>
    <property type="project" value="InterPro"/>
</dbReference>
<protein>
    <submittedName>
        <fullName evidence="3">FAD-binding protein</fullName>
    </submittedName>
</protein>
<name>A0A7X0VBV7_9ACTN</name>
<sequence length="414" mass="44422">MTIEKNWAGNHTFGFRDVLAPTSLEELQIVVAEHRRIRPLGSRHSFTALADGEAAVTLSSLPEAVTVDAAAGTVTCHGGSTFGALAAHLEPRGHALHNLASLPHISVAGAVSTATHGSGDRNGNLATAVAAVELVTADGELLTLRRGDPGFEGAVVSLGALGVIWRVTLDVEPTYQVDQTVYEGLPWTRVVEDLDAITSAGYSVSLFTDWGPQGASAWVKRRDGDAPAPDDFHGGVAATAARHPLPGLDGATTTEQLGIAGAWSDRLPHFRMGFTPSHGAEIQSEYHVPRELGGAAIEALRAASDGFRSVLQIGEIRTVRRDDLWLSPQYERDTLSLHFTWVREQAAVEEALAVVEDCLAPFDPRPHWGKLFLPGCRPARSYPRLADFLALRGRLDPTGKFGNDWLDRHLDPTA</sequence>
<dbReference type="Gene3D" id="3.30.465.10">
    <property type="match status" value="1"/>
</dbReference>